<gene>
    <name evidence="1" type="ORF">QBC32DRAFT_370791</name>
</gene>
<dbReference type="InterPro" id="IPR036397">
    <property type="entry name" value="RNaseH_sf"/>
</dbReference>
<name>A0AAN6NTP4_9PEZI</name>
<organism evidence="1 2">
    <name type="scientific">Pseudoneurospora amorphoporcata</name>
    <dbReference type="NCBI Taxonomy" id="241081"/>
    <lineage>
        <taxon>Eukaryota</taxon>
        <taxon>Fungi</taxon>
        <taxon>Dikarya</taxon>
        <taxon>Ascomycota</taxon>
        <taxon>Pezizomycotina</taxon>
        <taxon>Sordariomycetes</taxon>
        <taxon>Sordariomycetidae</taxon>
        <taxon>Sordariales</taxon>
        <taxon>Sordariaceae</taxon>
        <taxon>Pseudoneurospora</taxon>
    </lineage>
</organism>
<accession>A0AAN6NTP4</accession>
<proteinExistence type="predicted"/>
<dbReference type="EMBL" id="MU859137">
    <property type="protein sequence ID" value="KAK3951877.1"/>
    <property type="molecule type" value="Genomic_DNA"/>
</dbReference>
<sequence>MGKGYAPEDRKRLHCWAAIGYNFKSELIWYDSGNANGKMTLQCYRDQILEPVVGEWLRKGEDFVLEEDNDSEENGLEHYFNCSCSPDFTPIEKAWQSPKQYLRKRPCWDDTIVKELAEEGWAALTQERINSWIDSIPQILKDCIELEGAMTGH</sequence>
<reference evidence="1" key="2">
    <citation type="submission" date="2023-06" db="EMBL/GenBank/DDBJ databases">
        <authorList>
            <consortium name="Lawrence Berkeley National Laboratory"/>
            <person name="Mondo S.J."/>
            <person name="Hensen N."/>
            <person name="Bonometti L."/>
            <person name="Westerberg I."/>
            <person name="Brannstrom I.O."/>
            <person name="Guillou S."/>
            <person name="Cros-Aarteil S."/>
            <person name="Calhoun S."/>
            <person name="Haridas S."/>
            <person name="Kuo A."/>
            <person name="Pangilinan J."/>
            <person name="Riley R."/>
            <person name="Labutti K."/>
            <person name="Andreopoulos B."/>
            <person name="Lipzen A."/>
            <person name="Chen C."/>
            <person name="Yanf M."/>
            <person name="Daum C."/>
            <person name="Ng V."/>
            <person name="Clum A."/>
            <person name="Steindorff A."/>
            <person name="Ohm R."/>
            <person name="Martin F."/>
            <person name="Silar P."/>
            <person name="Natvig D."/>
            <person name="Lalanne C."/>
            <person name="Gautier V."/>
            <person name="Ament-Velasquez S.L."/>
            <person name="Kruys A."/>
            <person name="Hutchinson M.I."/>
            <person name="Powell A.J."/>
            <person name="Barry K."/>
            <person name="Miller A.N."/>
            <person name="Grigoriev I.V."/>
            <person name="Debuchy R."/>
            <person name="Gladieux P."/>
            <person name="Thoren M.H."/>
            <person name="Johannesson H."/>
        </authorList>
    </citation>
    <scope>NUCLEOTIDE SEQUENCE</scope>
    <source>
        <strain evidence="1">CBS 626.80</strain>
    </source>
</reference>
<protein>
    <submittedName>
        <fullName evidence="1">Uncharacterized protein</fullName>
    </submittedName>
</protein>
<dbReference type="AlphaFoldDB" id="A0AAN6NTP4"/>
<dbReference type="GO" id="GO:0003676">
    <property type="term" value="F:nucleic acid binding"/>
    <property type="evidence" value="ECO:0007669"/>
    <property type="project" value="InterPro"/>
</dbReference>
<dbReference type="Gene3D" id="3.30.420.10">
    <property type="entry name" value="Ribonuclease H-like superfamily/Ribonuclease H"/>
    <property type="match status" value="1"/>
</dbReference>
<reference evidence="1" key="1">
    <citation type="journal article" date="2023" name="Mol. Phylogenet. Evol.">
        <title>Genome-scale phylogeny and comparative genomics of the fungal order Sordariales.</title>
        <authorList>
            <person name="Hensen N."/>
            <person name="Bonometti L."/>
            <person name="Westerberg I."/>
            <person name="Brannstrom I.O."/>
            <person name="Guillou S."/>
            <person name="Cros-Aarteil S."/>
            <person name="Calhoun S."/>
            <person name="Haridas S."/>
            <person name="Kuo A."/>
            <person name="Mondo S."/>
            <person name="Pangilinan J."/>
            <person name="Riley R."/>
            <person name="LaButti K."/>
            <person name="Andreopoulos B."/>
            <person name="Lipzen A."/>
            <person name="Chen C."/>
            <person name="Yan M."/>
            <person name="Daum C."/>
            <person name="Ng V."/>
            <person name="Clum A."/>
            <person name="Steindorff A."/>
            <person name="Ohm R.A."/>
            <person name="Martin F."/>
            <person name="Silar P."/>
            <person name="Natvig D.O."/>
            <person name="Lalanne C."/>
            <person name="Gautier V."/>
            <person name="Ament-Velasquez S.L."/>
            <person name="Kruys A."/>
            <person name="Hutchinson M.I."/>
            <person name="Powell A.J."/>
            <person name="Barry K."/>
            <person name="Miller A.N."/>
            <person name="Grigoriev I.V."/>
            <person name="Debuchy R."/>
            <person name="Gladieux P."/>
            <person name="Hiltunen Thoren M."/>
            <person name="Johannesson H."/>
        </authorList>
    </citation>
    <scope>NUCLEOTIDE SEQUENCE</scope>
    <source>
        <strain evidence="1">CBS 626.80</strain>
    </source>
</reference>
<dbReference type="Proteomes" id="UP001303222">
    <property type="component" value="Unassembled WGS sequence"/>
</dbReference>
<evidence type="ECO:0000313" key="2">
    <source>
        <dbReference type="Proteomes" id="UP001303222"/>
    </source>
</evidence>
<evidence type="ECO:0000313" key="1">
    <source>
        <dbReference type="EMBL" id="KAK3951877.1"/>
    </source>
</evidence>
<comment type="caution">
    <text evidence="1">The sequence shown here is derived from an EMBL/GenBank/DDBJ whole genome shotgun (WGS) entry which is preliminary data.</text>
</comment>
<keyword evidence="2" id="KW-1185">Reference proteome</keyword>